<accession>A0A3N4HM84</accession>
<gene>
    <name evidence="1" type="ORF">BJ508DRAFT_333131</name>
</gene>
<dbReference type="Proteomes" id="UP000275078">
    <property type="component" value="Unassembled WGS sequence"/>
</dbReference>
<evidence type="ECO:0000313" key="1">
    <source>
        <dbReference type="EMBL" id="RPA74357.1"/>
    </source>
</evidence>
<proteinExistence type="predicted"/>
<protein>
    <submittedName>
        <fullName evidence="1">Uncharacterized protein</fullName>
    </submittedName>
</protein>
<name>A0A3N4HM84_ASCIM</name>
<keyword evidence="2" id="KW-1185">Reference proteome</keyword>
<dbReference type="EMBL" id="ML119792">
    <property type="protein sequence ID" value="RPA74357.1"/>
    <property type="molecule type" value="Genomic_DNA"/>
</dbReference>
<evidence type="ECO:0000313" key="2">
    <source>
        <dbReference type="Proteomes" id="UP000275078"/>
    </source>
</evidence>
<sequence length="315" mass="35312">MSEICYRFGIRGPALVDKGGTCGMLAEAAGGPCETTYREVVGFNFLAIAVLMNDAELTTHLLNLHSESSSPLEPAIQGYSNPLDVRGSVVEDSLIWRRLSHRDSVACHSIIEYALIFGHAEIFWLLANRLTATVRQVYVPHLKELYFLSKSDPSLPERYRVLSSQLSQQRRDKDASNWFRSKANAFYLPSLFDLVVHYGRADILEVFVRTLGVEKGLIPNFDRLLHHPSTKEAFASIFESHDALKKRRIPELGLKFGGSKSSKSDNYDEDFEYYNSEPDHFVRAVLESTWYKEQLELGGTTGVDDAGGVAIVVST</sequence>
<dbReference type="AlphaFoldDB" id="A0A3N4HM84"/>
<reference evidence="1 2" key="1">
    <citation type="journal article" date="2018" name="Nat. Ecol. Evol.">
        <title>Pezizomycetes genomes reveal the molecular basis of ectomycorrhizal truffle lifestyle.</title>
        <authorList>
            <person name="Murat C."/>
            <person name="Payen T."/>
            <person name="Noel B."/>
            <person name="Kuo A."/>
            <person name="Morin E."/>
            <person name="Chen J."/>
            <person name="Kohler A."/>
            <person name="Krizsan K."/>
            <person name="Balestrini R."/>
            <person name="Da Silva C."/>
            <person name="Montanini B."/>
            <person name="Hainaut M."/>
            <person name="Levati E."/>
            <person name="Barry K.W."/>
            <person name="Belfiori B."/>
            <person name="Cichocki N."/>
            <person name="Clum A."/>
            <person name="Dockter R.B."/>
            <person name="Fauchery L."/>
            <person name="Guy J."/>
            <person name="Iotti M."/>
            <person name="Le Tacon F."/>
            <person name="Lindquist E.A."/>
            <person name="Lipzen A."/>
            <person name="Malagnac F."/>
            <person name="Mello A."/>
            <person name="Molinier V."/>
            <person name="Miyauchi S."/>
            <person name="Poulain J."/>
            <person name="Riccioni C."/>
            <person name="Rubini A."/>
            <person name="Sitrit Y."/>
            <person name="Splivallo R."/>
            <person name="Traeger S."/>
            <person name="Wang M."/>
            <person name="Zifcakova L."/>
            <person name="Wipf D."/>
            <person name="Zambonelli A."/>
            <person name="Paolocci F."/>
            <person name="Nowrousian M."/>
            <person name="Ottonello S."/>
            <person name="Baldrian P."/>
            <person name="Spatafora J.W."/>
            <person name="Henrissat B."/>
            <person name="Nagy L.G."/>
            <person name="Aury J.M."/>
            <person name="Wincker P."/>
            <person name="Grigoriev I.V."/>
            <person name="Bonfante P."/>
            <person name="Martin F.M."/>
        </authorList>
    </citation>
    <scope>NUCLEOTIDE SEQUENCE [LARGE SCALE GENOMIC DNA]</scope>
    <source>
        <strain evidence="1 2">RN42</strain>
    </source>
</reference>
<organism evidence="1 2">
    <name type="scientific">Ascobolus immersus RN42</name>
    <dbReference type="NCBI Taxonomy" id="1160509"/>
    <lineage>
        <taxon>Eukaryota</taxon>
        <taxon>Fungi</taxon>
        <taxon>Dikarya</taxon>
        <taxon>Ascomycota</taxon>
        <taxon>Pezizomycotina</taxon>
        <taxon>Pezizomycetes</taxon>
        <taxon>Pezizales</taxon>
        <taxon>Ascobolaceae</taxon>
        <taxon>Ascobolus</taxon>
    </lineage>
</organism>